<gene>
    <name evidence="2" type="ORF">V3I05_01855</name>
</gene>
<feature type="signal peptide" evidence="1">
    <location>
        <begin position="1"/>
        <end position="20"/>
    </location>
</feature>
<evidence type="ECO:0000256" key="1">
    <source>
        <dbReference type="SAM" id="SignalP"/>
    </source>
</evidence>
<organism evidence="2 3">
    <name type="scientific">Helicobacter mastomyrinus</name>
    <dbReference type="NCBI Taxonomy" id="287948"/>
    <lineage>
        <taxon>Bacteria</taxon>
        <taxon>Pseudomonadati</taxon>
        <taxon>Campylobacterota</taxon>
        <taxon>Epsilonproteobacteria</taxon>
        <taxon>Campylobacterales</taxon>
        <taxon>Helicobacteraceae</taxon>
        <taxon>Helicobacter</taxon>
    </lineage>
</organism>
<name>A0ABZ3F5K7_9HELI</name>
<feature type="chain" id="PRO_5046606888" evidence="1">
    <location>
        <begin position="21"/>
        <end position="678"/>
    </location>
</feature>
<proteinExistence type="predicted"/>
<dbReference type="Proteomes" id="UP001434737">
    <property type="component" value="Chromosome"/>
</dbReference>
<protein>
    <submittedName>
        <fullName evidence="2">Uncharacterized protein</fullName>
    </submittedName>
</protein>
<dbReference type="EMBL" id="CP145316">
    <property type="protein sequence ID" value="XAM18448.1"/>
    <property type="molecule type" value="Genomic_DNA"/>
</dbReference>
<keyword evidence="1" id="KW-0732">Signal</keyword>
<accession>A0ABZ3F5K7</accession>
<reference evidence="2 3" key="1">
    <citation type="submission" date="2024-02" db="EMBL/GenBank/DDBJ databases">
        <title>Genome and pathogenicity analysis of Helicobacter mastomyrinus isolated from mice.</title>
        <authorList>
            <person name="Zhu L."/>
        </authorList>
    </citation>
    <scope>NUCLEOTIDE SEQUENCE [LARGE SCALE GENOMIC DNA]</scope>
    <source>
        <strain evidence="2 3">Hm-17</strain>
    </source>
</reference>
<sequence length="678" mass="78320">MKTFAMYMLGGIIVSLCFMACGESKTQEEHSSTQEQGQIPFKLQGNENLDALMDKILMQYAPLSGNTHFFDIREIQADSTQFTPIDEQRNKIHHLLYEAYKENRAHYIESALLESVLGTQREWNVLSTSAQPYMEIPSLERLDTDIVLALSLLFLNDNKGDSSEFDKLLKQQYQSAKGSGTLSTIIESQIQARLLALYGLYHLDAINQNMEHLATHQVRVSLESDLEQYKDFILKEHFDVYQKAFSLLKEEILKQQAPMDRILAKLLEYPQSLTDNDDIYSHIEHLKNAYEIFKTHSFNSPQVQDIISIAQNPLKNVYSNTLIANYLYGLDYLSLMFLDDNGQSNIPLALDYLQKDFKSYQITQHRFDAALFQNYISSIFIGAYFLSQTYKDQVYFEELLRLIRAEISQYNDVMSEKDKELYQDALFILGQTDKSKFLAITFVDNRPKEEEGYVKIPLVLSPQENAHIRSIMSKEKNTAEEHKDVCLNPSDISFMLALTYQAYKMQGFEGVAPEMFQIRLDEVFDIEQFRQLPLSRHLIDFDTFMVLGVADKQCYAQELDVSERLAVLEAKEQICGYNLYFDKENGFVVDDILPSRVLEQTADGNIYYRLKVADMNLNQFLFHNDENALSALKQADNTGEILPVLLTFFPHMQTYLNNRLLPNEADEIIKRATPRSCK</sequence>
<dbReference type="RefSeq" id="WP_343353838.1">
    <property type="nucleotide sequence ID" value="NZ_CP145316.1"/>
</dbReference>
<evidence type="ECO:0000313" key="3">
    <source>
        <dbReference type="Proteomes" id="UP001434737"/>
    </source>
</evidence>
<keyword evidence="3" id="KW-1185">Reference proteome</keyword>
<evidence type="ECO:0000313" key="2">
    <source>
        <dbReference type="EMBL" id="XAM18448.1"/>
    </source>
</evidence>